<dbReference type="SUPFAM" id="SSF88713">
    <property type="entry name" value="Glycoside hydrolase/deacetylase"/>
    <property type="match status" value="1"/>
</dbReference>
<dbReference type="GO" id="GO:0016020">
    <property type="term" value="C:membrane"/>
    <property type="evidence" value="ECO:0007669"/>
    <property type="project" value="TreeGrafter"/>
</dbReference>
<feature type="chain" id="PRO_5017024635" description="NodB homology domain-containing protein" evidence="1">
    <location>
        <begin position="25"/>
        <end position="321"/>
    </location>
</feature>
<reference evidence="3 4" key="1">
    <citation type="submission" date="2018-06" db="EMBL/GenBank/DDBJ databases">
        <title>Thermoflavimicrobium daqus sp. nov., a thermophilic microbe isolated from Moutai-flavour Daqu.</title>
        <authorList>
            <person name="Wang X."/>
            <person name="Zhou H."/>
        </authorList>
    </citation>
    <scope>NUCLEOTIDE SEQUENCE [LARGE SCALE GENOMIC DNA]</scope>
    <source>
        <strain evidence="3 4">FBKL4.011</strain>
    </source>
</reference>
<accession>A0A364K7R4</accession>
<evidence type="ECO:0000256" key="1">
    <source>
        <dbReference type="SAM" id="SignalP"/>
    </source>
</evidence>
<dbReference type="CDD" id="cd10950">
    <property type="entry name" value="CE4_BsYlxY_like"/>
    <property type="match status" value="1"/>
</dbReference>
<feature type="domain" description="NodB homology" evidence="2">
    <location>
        <begin position="129"/>
        <end position="306"/>
    </location>
</feature>
<dbReference type="RefSeq" id="WP_113658024.1">
    <property type="nucleotide sequence ID" value="NZ_KZ845664.1"/>
</dbReference>
<gene>
    <name evidence="3" type="ORF">DL897_04915</name>
</gene>
<reference evidence="3 4" key="2">
    <citation type="submission" date="2018-06" db="EMBL/GenBank/DDBJ databases">
        <authorList>
            <person name="Zhirakovskaya E."/>
        </authorList>
    </citation>
    <scope>NUCLEOTIDE SEQUENCE [LARGE SCALE GENOMIC DNA]</scope>
    <source>
        <strain evidence="3 4">FBKL4.011</strain>
    </source>
</reference>
<dbReference type="PROSITE" id="PS51677">
    <property type="entry name" value="NODB"/>
    <property type="match status" value="1"/>
</dbReference>
<dbReference type="InterPro" id="IPR002509">
    <property type="entry name" value="NODB_dom"/>
</dbReference>
<comment type="caution">
    <text evidence="3">The sequence shown here is derived from an EMBL/GenBank/DDBJ whole genome shotgun (WGS) entry which is preliminary data.</text>
</comment>
<dbReference type="EMBL" id="QJKK01000002">
    <property type="protein sequence ID" value="RAL26339.1"/>
    <property type="molecule type" value="Genomic_DNA"/>
</dbReference>
<dbReference type="Gene3D" id="3.20.20.370">
    <property type="entry name" value="Glycoside hydrolase/deacetylase"/>
    <property type="match status" value="1"/>
</dbReference>
<name>A0A364K7R4_9BACL</name>
<dbReference type="Proteomes" id="UP000251213">
    <property type="component" value="Unassembled WGS sequence"/>
</dbReference>
<organism evidence="3 4">
    <name type="scientific">Thermoflavimicrobium daqui</name>
    <dbReference type="NCBI Taxonomy" id="2137476"/>
    <lineage>
        <taxon>Bacteria</taxon>
        <taxon>Bacillati</taxon>
        <taxon>Bacillota</taxon>
        <taxon>Bacilli</taxon>
        <taxon>Bacillales</taxon>
        <taxon>Thermoactinomycetaceae</taxon>
        <taxon>Thermoflavimicrobium</taxon>
    </lineage>
</organism>
<dbReference type="PANTHER" id="PTHR10587">
    <property type="entry name" value="GLYCOSYL TRANSFERASE-RELATED"/>
    <property type="match status" value="1"/>
</dbReference>
<dbReference type="InterPro" id="IPR050248">
    <property type="entry name" value="Polysacc_deacetylase_ArnD"/>
</dbReference>
<protein>
    <recommendedName>
        <fullName evidence="2">NodB homology domain-containing protein</fullName>
    </recommendedName>
</protein>
<dbReference type="OrthoDB" id="9812065at2"/>
<evidence type="ECO:0000259" key="2">
    <source>
        <dbReference type="PROSITE" id="PS51677"/>
    </source>
</evidence>
<feature type="signal peptide" evidence="1">
    <location>
        <begin position="1"/>
        <end position="24"/>
    </location>
</feature>
<dbReference type="Pfam" id="PF01522">
    <property type="entry name" value="Polysacc_deac_1"/>
    <property type="match status" value="1"/>
</dbReference>
<dbReference type="PANTHER" id="PTHR10587:SF80">
    <property type="entry name" value="CHITOOLIGOSACCHARIDE DEACETYLASE"/>
    <property type="match status" value="1"/>
</dbReference>
<dbReference type="AlphaFoldDB" id="A0A364K7R4"/>
<keyword evidence="1" id="KW-0732">Signal</keyword>
<evidence type="ECO:0000313" key="3">
    <source>
        <dbReference type="EMBL" id="RAL26339.1"/>
    </source>
</evidence>
<dbReference type="GO" id="GO:0005975">
    <property type="term" value="P:carbohydrate metabolic process"/>
    <property type="evidence" value="ECO:0007669"/>
    <property type="project" value="InterPro"/>
</dbReference>
<proteinExistence type="predicted"/>
<sequence>MKVFLLTFALFFSFTLIQSDPVTAYVQAVKQDQSFPILKENDITKLRERIQQEAPSKYIAPIDARVDRIWKGIPGLNGREVDIEATIRKTLKQKKNKEQIQWVYKKLLPQKSLDDLGAVPIYRGNENKKAAALMINVAWGTEYLPQMLKILKQEQVTATFFLDGSWLKKHPEEAKKIVMAGHEIGNHAYSHPLLSRMTQGRIEREIAQTNQLIKQTLKLNSSLFAPPAGDFDQRVVDIAHQHKMRTILWTVDTVDWRKDSTPDKMVARIEKGVSSGSLILTHPTDRTVVALPQIIRSVKRKGIKWITVGSMLSSKRLEEIE</sequence>
<dbReference type="GO" id="GO:0016810">
    <property type="term" value="F:hydrolase activity, acting on carbon-nitrogen (but not peptide) bonds"/>
    <property type="evidence" value="ECO:0007669"/>
    <property type="project" value="InterPro"/>
</dbReference>
<evidence type="ECO:0000313" key="4">
    <source>
        <dbReference type="Proteomes" id="UP000251213"/>
    </source>
</evidence>
<keyword evidence="4" id="KW-1185">Reference proteome</keyword>
<dbReference type="InterPro" id="IPR011330">
    <property type="entry name" value="Glyco_hydro/deAcase_b/a-brl"/>
</dbReference>